<dbReference type="Proteomes" id="UP000192284">
    <property type="component" value="Unassembled WGS sequence"/>
</dbReference>
<dbReference type="PANTHER" id="PTHR46766">
    <property type="entry name" value="GLUTAMINE-RICH PROTEIN 2"/>
    <property type="match status" value="1"/>
</dbReference>
<evidence type="ECO:0000259" key="2">
    <source>
        <dbReference type="Pfam" id="PF00823"/>
    </source>
</evidence>
<gene>
    <name evidence="4" type="ORF">BST12_03100</name>
</gene>
<feature type="domain" description="PPE" evidence="2">
    <location>
        <begin position="2"/>
        <end position="164"/>
    </location>
</feature>
<name>A0A1X0A5F1_MYCAN</name>
<dbReference type="AlphaFoldDB" id="A0A1X0A5F1"/>
<dbReference type="FunFam" id="1.20.1260.20:FF:000001">
    <property type="entry name" value="PPE family protein PPE41"/>
    <property type="match status" value="1"/>
</dbReference>
<evidence type="ECO:0000313" key="4">
    <source>
        <dbReference type="EMBL" id="ORA25290.1"/>
    </source>
</evidence>
<evidence type="ECO:0000256" key="1">
    <source>
        <dbReference type="ARBA" id="ARBA00010652"/>
    </source>
</evidence>
<reference evidence="4 5" key="1">
    <citation type="submission" date="2017-02" db="EMBL/GenBank/DDBJ databases">
        <title>The new phylogeny of genus Mycobacterium.</title>
        <authorList>
            <person name="Tortoli E."/>
            <person name="Trovato A."/>
            <person name="Cirillo D.M."/>
        </authorList>
    </citation>
    <scope>NUCLEOTIDE SEQUENCE [LARGE SCALE GENOMIC DNA]</scope>
    <source>
        <strain evidence="4 5">DSM 45057</strain>
    </source>
</reference>
<dbReference type="PANTHER" id="PTHR46766:SF1">
    <property type="entry name" value="GLUTAMINE-RICH PROTEIN 2"/>
    <property type="match status" value="1"/>
</dbReference>
<feature type="domain" description="PPE family C-terminal" evidence="3">
    <location>
        <begin position="322"/>
        <end position="399"/>
    </location>
</feature>
<comment type="similarity">
    <text evidence="1">Belongs to the mycobacterial PPE family.</text>
</comment>
<dbReference type="InterPro" id="IPR038332">
    <property type="entry name" value="PPE_sf"/>
</dbReference>
<organism evidence="4 5">
    <name type="scientific">Mycobacterium angelicum</name>
    <dbReference type="NCBI Taxonomy" id="470074"/>
    <lineage>
        <taxon>Bacteria</taxon>
        <taxon>Bacillati</taxon>
        <taxon>Actinomycetota</taxon>
        <taxon>Actinomycetes</taxon>
        <taxon>Mycobacteriales</taxon>
        <taxon>Mycobacteriaceae</taxon>
        <taxon>Mycobacterium</taxon>
    </lineage>
</organism>
<proteinExistence type="inferred from homology"/>
<evidence type="ECO:0008006" key="6">
    <source>
        <dbReference type="Google" id="ProtNLM"/>
    </source>
</evidence>
<evidence type="ECO:0000259" key="3">
    <source>
        <dbReference type="Pfam" id="PF12484"/>
    </source>
</evidence>
<dbReference type="Gene3D" id="1.20.1260.20">
    <property type="entry name" value="PPE superfamily"/>
    <property type="match status" value="1"/>
</dbReference>
<dbReference type="InterPro" id="IPR022171">
    <property type="entry name" value="PPE_C"/>
</dbReference>
<sequence length="404" mass="42048">MDYGALPPEINSARMYAGPGSGSLLAAAAAWDGLAAELGATASGYASVIAELTSGPWIGPAAASMLSAVNPFVTWLSATATQAEETASRARMAAAAYETAFTMTVPPPAVAANRALLMALVATNFFGQNTAAIAATEAEYAEMWAQDAAAMYCYAGSSATATVLTAFTPAPSTADPTGPQRQAAAVAKAAFESTMSSRAWQLVSSSAVSLALQQLSTHSVLSWWEEFVQWLEAHLPDLTPAERTTLVRLLGQSYLLLGAALYSVSIVQQVIPGTPGGAGDSGSSVLDNWGAKLPLGTRGSAGQVQPYIDELEHLERMARPVSAVMGKAGSTGSLSTPRSWEATVRAFQAGPWEEQLDIVGKMAAAKTNAVLSGMPMTSATRHSSVADQRYGFRYRVMHRCPSAG</sequence>
<dbReference type="Pfam" id="PF12484">
    <property type="entry name" value="PPE-SVP"/>
    <property type="match status" value="1"/>
</dbReference>
<dbReference type="Pfam" id="PF00823">
    <property type="entry name" value="PPE"/>
    <property type="match status" value="1"/>
</dbReference>
<dbReference type="SUPFAM" id="SSF140459">
    <property type="entry name" value="PE/PPE dimer-like"/>
    <property type="match status" value="1"/>
</dbReference>
<accession>A0A1X0A5F1</accession>
<evidence type="ECO:0000313" key="5">
    <source>
        <dbReference type="Proteomes" id="UP000192284"/>
    </source>
</evidence>
<dbReference type="EMBL" id="MVHE01000003">
    <property type="protein sequence ID" value="ORA25290.1"/>
    <property type="molecule type" value="Genomic_DNA"/>
</dbReference>
<comment type="caution">
    <text evidence="4">The sequence shown here is derived from an EMBL/GenBank/DDBJ whole genome shotgun (WGS) entry which is preliminary data.</text>
</comment>
<dbReference type="OrthoDB" id="4764793at2"/>
<protein>
    <recommendedName>
        <fullName evidence="6">PPE family protein</fullName>
    </recommendedName>
</protein>
<dbReference type="RefSeq" id="WP_083111547.1">
    <property type="nucleotide sequence ID" value="NZ_JACKTS010000031.1"/>
</dbReference>
<dbReference type="InterPro" id="IPR000030">
    <property type="entry name" value="PPE_dom"/>
</dbReference>
<keyword evidence="5" id="KW-1185">Reference proteome</keyword>
<dbReference type="GO" id="GO:0052572">
    <property type="term" value="P:response to host immune response"/>
    <property type="evidence" value="ECO:0007669"/>
    <property type="project" value="TreeGrafter"/>
</dbReference>